<dbReference type="Proteomes" id="UP000585665">
    <property type="component" value="Unassembled WGS sequence"/>
</dbReference>
<keyword evidence="1" id="KW-0472">Membrane</keyword>
<name>A0A850PD38_9PROT</name>
<keyword evidence="1" id="KW-1133">Transmembrane helix</keyword>
<evidence type="ECO:0000313" key="3">
    <source>
        <dbReference type="Proteomes" id="UP000585665"/>
    </source>
</evidence>
<dbReference type="AlphaFoldDB" id="A0A850PD38"/>
<evidence type="ECO:0000256" key="1">
    <source>
        <dbReference type="SAM" id="Phobius"/>
    </source>
</evidence>
<gene>
    <name evidence="2" type="ORF">HUK82_04680</name>
</gene>
<comment type="caution">
    <text evidence="2">The sequence shown here is derived from an EMBL/GenBank/DDBJ whole genome shotgun (WGS) entry which is preliminary data.</text>
</comment>
<feature type="transmembrane region" description="Helical" evidence="1">
    <location>
        <begin position="7"/>
        <end position="36"/>
    </location>
</feature>
<dbReference type="EMBL" id="JABXXR010000019">
    <property type="protein sequence ID" value="NVN39862.1"/>
    <property type="molecule type" value="Genomic_DNA"/>
</dbReference>
<proteinExistence type="predicted"/>
<organism evidence="2 3">
    <name type="scientific">Ameyamaea chiangmaiensis</name>
    <dbReference type="NCBI Taxonomy" id="442969"/>
    <lineage>
        <taxon>Bacteria</taxon>
        <taxon>Pseudomonadati</taxon>
        <taxon>Pseudomonadota</taxon>
        <taxon>Alphaproteobacteria</taxon>
        <taxon>Acetobacterales</taxon>
        <taxon>Acetobacteraceae</taxon>
        <taxon>Ameyamaea</taxon>
    </lineage>
</organism>
<evidence type="ECO:0000313" key="2">
    <source>
        <dbReference type="EMBL" id="NVN39862.1"/>
    </source>
</evidence>
<keyword evidence="1" id="KW-0812">Transmembrane</keyword>
<reference evidence="2 3" key="1">
    <citation type="submission" date="2020-06" db="EMBL/GenBank/DDBJ databases">
        <title>Description of novel acetic acid bacteria.</title>
        <authorList>
            <person name="Sombolestani A."/>
        </authorList>
    </citation>
    <scope>NUCLEOTIDE SEQUENCE [LARGE SCALE GENOMIC DNA]</scope>
    <source>
        <strain evidence="2 3">LMG 27010</strain>
    </source>
</reference>
<feature type="transmembrane region" description="Helical" evidence="1">
    <location>
        <begin position="79"/>
        <end position="102"/>
    </location>
</feature>
<protein>
    <submittedName>
        <fullName evidence="2">YggT family protein</fullName>
    </submittedName>
</protein>
<dbReference type="InterPro" id="IPR003425">
    <property type="entry name" value="CCB3/YggT"/>
</dbReference>
<dbReference type="GO" id="GO:0016020">
    <property type="term" value="C:membrane"/>
    <property type="evidence" value="ECO:0007669"/>
    <property type="project" value="InterPro"/>
</dbReference>
<sequence length="108" mass="12381">MLNGKPLVLLSLILTLITFYKWIVILYCVFSFLYAFGTLDGRSPIVFQIGRFLARMTEPVLTPIRNILPRFGNVDISPIVLLLLIQYVVVPLVVRLYIWLVIGPRVSF</sequence>
<accession>A0A850PD38</accession>
<keyword evidence="3" id="KW-1185">Reference proteome</keyword>
<dbReference type="Pfam" id="PF02325">
    <property type="entry name" value="CCB3_YggT"/>
    <property type="match status" value="1"/>
</dbReference>